<dbReference type="Gene3D" id="1.10.600.10">
    <property type="entry name" value="Farnesyl Diphosphate Synthase"/>
    <property type="match status" value="1"/>
</dbReference>
<dbReference type="PANTHER" id="PTHR21181:SF13">
    <property type="entry name" value="NADH DEHYDROGENASE (UBIQUINONE) COMPLEX I, ASSEMBLY FACTOR 6"/>
    <property type="match status" value="1"/>
</dbReference>
<evidence type="ECO:0000256" key="5">
    <source>
        <dbReference type="ARBA" id="ARBA00023136"/>
    </source>
</evidence>
<sequence length="323" mass="35414">MSTPRALRRLRPALQGSTRRHSTAAAVSTADARAYCLNLLKSHDHPSFILSAFVPFPARNAHLAIRAFNIDLARIADAVSNPTVGRMRMQFFRDAIENTFAGRPPQEPTALLLARVLHADALPLTKSFFLKLIAAREGYLSNRPYASLDALESYAESTYSSLQYLSLESLGFRSANLDHVASHIGKAAGIAAVLRGTPVLAAPPGGVNSTQAAVLLPVDVCAEHGLRQEDVIRYGGTAEGLKDVVFAVATRASDHLITAREMLKHAGDEGKGRAFTTFLPAVPTSLYLSRLEKVDFDVFHASLQRREWRLPWKAYIANIRRQF</sequence>
<evidence type="ECO:0000256" key="4">
    <source>
        <dbReference type="ARBA" id="ARBA00023128"/>
    </source>
</evidence>
<name>A0AAD6J0G8_DREDA</name>
<dbReference type="InterPro" id="IPR008949">
    <property type="entry name" value="Isoprenoid_synthase_dom_sf"/>
</dbReference>
<keyword evidence="3" id="KW-0809">Transit peptide</keyword>
<dbReference type="AlphaFoldDB" id="A0AAD6J0G8"/>
<keyword evidence="2" id="KW-0999">Mitochondrion inner membrane</keyword>
<accession>A0AAD6J0G8</accession>
<dbReference type="GO" id="GO:0032981">
    <property type="term" value="P:mitochondrial respiratory chain complex I assembly"/>
    <property type="evidence" value="ECO:0007669"/>
    <property type="project" value="TreeGrafter"/>
</dbReference>
<gene>
    <name evidence="7" type="ORF">Dda_2690</name>
</gene>
<keyword evidence="5" id="KW-0472">Membrane</keyword>
<dbReference type="Proteomes" id="UP001221413">
    <property type="component" value="Unassembled WGS sequence"/>
</dbReference>
<dbReference type="InterPro" id="IPR002060">
    <property type="entry name" value="Squ/phyt_synthse"/>
</dbReference>
<dbReference type="GO" id="GO:0005743">
    <property type="term" value="C:mitochondrial inner membrane"/>
    <property type="evidence" value="ECO:0007669"/>
    <property type="project" value="UniProtKB-SubCell"/>
</dbReference>
<reference evidence="7" key="1">
    <citation type="submission" date="2023-01" db="EMBL/GenBank/DDBJ databases">
        <title>The chitinases involved in constricting ring structure development in the nematode-trapping fungus Drechslerella dactyloides.</title>
        <authorList>
            <person name="Wang R."/>
            <person name="Zhang L."/>
            <person name="Tang P."/>
            <person name="Li S."/>
            <person name="Liang L."/>
        </authorList>
    </citation>
    <scope>NUCLEOTIDE SEQUENCE</scope>
    <source>
        <strain evidence="7">YMF1.00031</strain>
    </source>
</reference>
<evidence type="ECO:0000313" key="7">
    <source>
        <dbReference type="EMBL" id="KAJ6261891.1"/>
    </source>
</evidence>
<comment type="caution">
    <text evidence="7">The sequence shown here is derived from an EMBL/GenBank/DDBJ whole genome shotgun (WGS) entry which is preliminary data.</text>
</comment>
<dbReference type="SUPFAM" id="SSF48576">
    <property type="entry name" value="Terpenoid synthases"/>
    <property type="match status" value="1"/>
</dbReference>
<evidence type="ECO:0000256" key="3">
    <source>
        <dbReference type="ARBA" id="ARBA00022946"/>
    </source>
</evidence>
<evidence type="ECO:0000313" key="8">
    <source>
        <dbReference type="Proteomes" id="UP001221413"/>
    </source>
</evidence>
<comment type="similarity">
    <text evidence="6">Belongs to the NDUFAF6 family.</text>
</comment>
<organism evidence="7 8">
    <name type="scientific">Drechslerella dactyloides</name>
    <name type="common">Nematode-trapping fungus</name>
    <name type="synonym">Arthrobotrys dactyloides</name>
    <dbReference type="NCBI Taxonomy" id="74499"/>
    <lineage>
        <taxon>Eukaryota</taxon>
        <taxon>Fungi</taxon>
        <taxon>Dikarya</taxon>
        <taxon>Ascomycota</taxon>
        <taxon>Pezizomycotina</taxon>
        <taxon>Orbiliomycetes</taxon>
        <taxon>Orbiliales</taxon>
        <taxon>Orbiliaceae</taxon>
        <taxon>Drechslerella</taxon>
    </lineage>
</organism>
<dbReference type="EMBL" id="JAQGDS010000003">
    <property type="protein sequence ID" value="KAJ6261891.1"/>
    <property type="molecule type" value="Genomic_DNA"/>
</dbReference>
<evidence type="ECO:0000256" key="2">
    <source>
        <dbReference type="ARBA" id="ARBA00022792"/>
    </source>
</evidence>
<evidence type="ECO:0008006" key="9">
    <source>
        <dbReference type="Google" id="ProtNLM"/>
    </source>
</evidence>
<protein>
    <recommendedName>
        <fullName evidence="9">Phytoene synthase</fullName>
    </recommendedName>
</protein>
<keyword evidence="4" id="KW-0496">Mitochondrion</keyword>
<comment type="subcellular location">
    <subcellularLocation>
        <location evidence="1">Mitochondrion inner membrane</location>
    </subcellularLocation>
</comment>
<dbReference type="Pfam" id="PF00494">
    <property type="entry name" value="SQS_PSY"/>
    <property type="match status" value="1"/>
</dbReference>
<evidence type="ECO:0000256" key="6">
    <source>
        <dbReference type="ARBA" id="ARBA00038273"/>
    </source>
</evidence>
<dbReference type="PANTHER" id="PTHR21181">
    <property type="match status" value="1"/>
</dbReference>
<evidence type="ECO:0000256" key="1">
    <source>
        <dbReference type="ARBA" id="ARBA00004273"/>
    </source>
</evidence>
<keyword evidence="8" id="KW-1185">Reference proteome</keyword>
<proteinExistence type="inferred from homology"/>